<dbReference type="EMBL" id="LRBS01000074">
    <property type="protein sequence ID" value="OII75867.1"/>
    <property type="molecule type" value="Genomic_DNA"/>
</dbReference>
<feature type="compositionally biased region" description="Basic and acidic residues" evidence="2">
    <location>
        <begin position="647"/>
        <end position="685"/>
    </location>
</feature>
<reference evidence="3 4" key="1">
    <citation type="submission" date="2016-10" db="EMBL/GenBank/DDBJ databases">
        <title>Reductive evolution of mitochondrial metabolism and differential evolution of invasion-related proteins in Cryptosporidium.</title>
        <authorList>
            <person name="Liu S."/>
            <person name="Roellig D.M."/>
            <person name="Guo Y."/>
            <person name="Li N."/>
            <person name="Frace M.A."/>
            <person name="Tang K."/>
            <person name="Zhang L."/>
            <person name="Feng Y."/>
            <person name="Xiao L."/>
        </authorList>
    </citation>
    <scope>NUCLEOTIDE SEQUENCE [LARGE SCALE GENOMIC DNA]</scope>
    <source>
        <strain evidence="3">30847</strain>
    </source>
</reference>
<dbReference type="RefSeq" id="XP_067067713.1">
    <property type="nucleotide sequence ID" value="XM_067213091.1"/>
</dbReference>
<name>A0A1J4MQZ9_9CRYT</name>
<dbReference type="GeneID" id="92367048"/>
<comment type="caution">
    <text evidence="3">The sequence shown here is derived from an EMBL/GenBank/DDBJ whole genome shotgun (WGS) entry which is preliminary data.</text>
</comment>
<accession>A0A1J4MQZ9</accession>
<evidence type="ECO:0000313" key="4">
    <source>
        <dbReference type="Proteomes" id="UP000186804"/>
    </source>
</evidence>
<evidence type="ECO:0000256" key="1">
    <source>
        <dbReference type="SAM" id="Coils"/>
    </source>
</evidence>
<feature type="compositionally biased region" description="Basic and acidic residues" evidence="2">
    <location>
        <begin position="624"/>
        <end position="633"/>
    </location>
</feature>
<organism evidence="3 4">
    <name type="scientific">Cryptosporidium andersoni</name>
    <dbReference type="NCBI Taxonomy" id="117008"/>
    <lineage>
        <taxon>Eukaryota</taxon>
        <taxon>Sar</taxon>
        <taxon>Alveolata</taxon>
        <taxon>Apicomplexa</taxon>
        <taxon>Conoidasida</taxon>
        <taxon>Coccidia</taxon>
        <taxon>Eucoccidiorida</taxon>
        <taxon>Eimeriorina</taxon>
        <taxon>Cryptosporidiidae</taxon>
        <taxon>Cryptosporidium</taxon>
    </lineage>
</organism>
<dbReference type="OrthoDB" id="10505041at2759"/>
<feature type="compositionally biased region" description="Acidic residues" evidence="2">
    <location>
        <begin position="271"/>
        <end position="302"/>
    </location>
</feature>
<dbReference type="VEuPathDB" id="CryptoDB:cand_028640"/>
<protein>
    <submittedName>
        <fullName evidence="3">Uncharacterized protein</fullName>
    </submittedName>
</protein>
<gene>
    <name evidence="3" type="ORF">cand_028640</name>
</gene>
<feature type="region of interest" description="Disordered" evidence="2">
    <location>
        <begin position="624"/>
        <end position="708"/>
    </location>
</feature>
<feature type="coiled-coil region" evidence="1">
    <location>
        <begin position="521"/>
        <end position="576"/>
    </location>
</feature>
<dbReference type="Proteomes" id="UP000186804">
    <property type="component" value="Unassembled WGS sequence"/>
</dbReference>
<feature type="region of interest" description="Disordered" evidence="2">
    <location>
        <begin position="262"/>
        <end position="314"/>
    </location>
</feature>
<sequence length="708" mass="85167">MQINNKYLILIFTIFYINELRNNLINNFFYNTITSFVNTYISNLFSADDITQHMGVEVAILELVETLENYSLMKVQSDQLALKKVKLSKSQIRKLCTYFDNEVKRLESLALDNLRKCIKSERSFSTFLIAYCEQSIIVGDHYDLMQELFKSRSECIPILKENLDNPINEKIDRKLMKLHYKFQSNQNYLYNCLKLITQSIEMNRNLEEINHNLKVQIEDGNNLIKNTEEVDKLSLKLESNILEIGLKESHRELYNHIRNKLEMNKGKETQDENENEDENQNQDENENQNQDENENQNQDENENQNQVNISERERLDMKTLEATILAKLEKEISEMEEHIENVFRNEEQKSKELERLERVRLRNEILGRDMLAIEKLEKRKLEKKEKQRIEKQRIEKQRIEKTKEELGKVIAKRMKGQLEKHLKKEDMTGEHLYNKEYDLRRNKVKLDPSNSWTKKVEEEIEEEIEEDEIKKEGCDTKRREQNQMQIKSDSDGESIFNRLKGTRSEFSLLWEKIVAERKRRRDKKEKEIEKEKMIKKEEMEKLKQLELMQLEAIYKTEAYQEYKEQLQREINEEDMRQKIYCNIGMENIQSERERNRKCEEKNKEEVGRKKRSVGEEWLKLMARKEASQEEKRKSLQQKQGGKGGIHRRWEEVISSERLKKERKETEKRKLERRNLEKVMESRKESNIGSLIREKKKKKKTKTLLLSKN</sequence>
<dbReference type="AlphaFoldDB" id="A0A1J4MQZ9"/>
<proteinExistence type="predicted"/>
<keyword evidence="1" id="KW-0175">Coiled coil</keyword>
<feature type="region of interest" description="Disordered" evidence="2">
    <location>
        <begin position="591"/>
        <end position="610"/>
    </location>
</feature>
<evidence type="ECO:0000256" key="2">
    <source>
        <dbReference type="SAM" id="MobiDB-lite"/>
    </source>
</evidence>
<evidence type="ECO:0000313" key="3">
    <source>
        <dbReference type="EMBL" id="OII75867.1"/>
    </source>
</evidence>
<keyword evidence="4" id="KW-1185">Reference proteome</keyword>